<organism evidence="1 2">
    <name type="scientific">Hanseniaspora valbyensis NRRL Y-1626</name>
    <dbReference type="NCBI Taxonomy" id="766949"/>
    <lineage>
        <taxon>Eukaryota</taxon>
        <taxon>Fungi</taxon>
        <taxon>Dikarya</taxon>
        <taxon>Ascomycota</taxon>
        <taxon>Saccharomycotina</taxon>
        <taxon>Saccharomycetes</taxon>
        <taxon>Saccharomycodales</taxon>
        <taxon>Saccharomycodaceae</taxon>
        <taxon>Hanseniaspora</taxon>
    </lineage>
</organism>
<dbReference type="AlphaFoldDB" id="A0A1B7T8P2"/>
<dbReference type="GO" id="GO:0000128">
    <property type="term" value="P:flocculation"/>
    <property type="evidence" value="ECO:0007669"/>
    <property type="project" value="InterPro"/>
</dbReference>
<accession>A0A1B7T8P2</accession>
<protein>
    <submittedName>
        <fullName evidence="1">Uncharacterized protein</fullName>
    </submittedName>
</protein>
<comment type="caution">
    <text evidence="1">The sequence shown here is derived from an EMBL/GenBank/DDBJ whole genome shotgun (WGS) entry which is preliminary data.</text>
</comment>
<dbReference type="OrthoDB" id="4036630at2759"/>
<name>A0A1B7T8P2_9ASCO</name>
<sequence>MSRYSAVTTNSYYNGSVVTTYSTSIFEATNSNGSSPYYSTIYFIATPEVQIQSTSTQWYNESAVSTYSTIVKSSVGEDGHETIFTVYLVDRPYSHTEVDSTIAYNGSTTQLSTSYTTFTGDDDMVTIETVVFELTPVKRTEYTNTTEWTEAFTSTYSTDISTLYGNDSSISEIETIYYVYTPEFVSTKLVSETKYWSGLQTTTATSFSTEFGSDGLETLVEYIIVEVVPMAQITSTTTTYWTGDFTETFSTTVVIYTITGDDGDASTIMSTLYYVETPAIKIYSTVTTSYDGASTSTYDTSTLTTTGSDGIPTEFVVYYLETPESTVTS</sequence>
<proteinExistence type="predicted"/>
<reference evidence="2" key="1">
    <citation type="journal article" date="2016" name="Proc. Natl. Acad. Sci. U.S.A.">
        <title>Comparative genomics of biotechnologically important yeasts.</title>
        <authorList>
            <person name="Riley R."/>
            <person name="Haridas S."/>
            <person name="Wolfe K.H."/>
            <person name="Lopes M.R."/>
            <person name="Hittinger C.T."/>
            <person name="Goeker M."/>
            <person name="Salamov A.A."/>
            <person name="Wisecaver J.H."/>
            <person name="Long T.M."/>
            <person name="Calvey C.H."/>
            <person name="Aerts A.L."/>
            <person name="Barry K.W."/>
            <person name="Choi C."/>
            <person name="Clum A."/>
            <person name="Coughlan A.Y."/>
            <person name="Deshpande S."/>
            <person name="Douglass A.P."/>
            <person name="Hanson S.J."/>
            <person name="Klenk H.-P."/>
            <person name="LaButti K.M."/>
            <person name="Lapidus A."/>
            <person name="Lindquist E.A."/>
            <person name="Lipzen A.M."/>
            <person name="Meier-Kolthoff J.P."/>
            <person name="Ohm R.A."/>
            <person name="Otillar R.P."/>
            <person name="Pangilinan J.L."/>
            <person name="Peng Y."/>
            <person name="Rokas A."/>
            <person name="Rosa C.A."/>
            <person name="Scheuner C."/>
            <person name="Sibirny A.A."/>
            <person name="Slot J.C."/>
            <person name="Stielow J.B."/>
            <person name="Sun H."/>
            <person name="Kurtzman C.P."/>
            <person name="Blackwell M."/>
            <person name="Grigoriev I.V."/>
            <person name="Jeffries T.W."/>
        </authorList>
    </citation>
    <scope>NUCLEOTIDE SEQUENCE [LARGE SCALE GENOMIC DNA]</scope>
    <source>
        <strain evidence="2">NRRL Y-1626</strain>
    </source>
</reference>
<dbReference type="EMBL" id="LXPE01000248">
    <property type="protein sequence ID" value="OBA25087.1"/>
    <property type="molecule type" value="Genomic_DNA"/>
</dbReference>
<gene>
    <name evidence="1" type="ORF">HANVADRAFT_27598</name>
</gene>
<evidence type="ECO:0000313" key="2">
    <source>
        <dbReference type="Proteomes" id="UP000092321"/>
    </source>
</evidence>
<dbReference type="Pfam" id="PF00624">
    <property type="entry name" value="Flocculin"/>
    <property type="match status" value="6"/>
</dbReference>
<keyword evidence="2" id="KW-1185">Reference proteome</keyword>
<feature type="non-terminal residue" evidence="1">
    <location>
        <position position="329"/>
    </location>
</feature>
<dbReference type="Proteomes" id="UP000092321">
    <property type="component" value="Unassembled WGS sequence"/>
</dbReference>
<evidence type="ECO:0000313" key="1">
    <source>
        <dbReference type="EMBL" id="OBA25087.1"/>
    </source>
</evidence>
<dbReference type="InterPro" id="IPR001389">
    <property type="entry name" value="Flocculin"/>
</dbReference>